<feature type="transmembrane region" description="Helical" evidence="5">
    <location>
        <begin position="141"/>
        <end position="159"/>
    </location>
</feature>
<feature type="transmembrane region" description="Helical" evidence="5">
    <location>
        <begin position="262"/>
        <end position="282"/>
    </location>
</feature>
<feature type="transmembrane region" description="Helical" evidence="5">
    <location>
        <begin position="385"/>
        <end position="407"/>
    </location>
</feature>
<dbReference type="PANTHER" id="PTHR42770">
    <property type="entry name" value="AMINO ACID TRANSPORTER-RELATED"/>
    <property type="match status" value="1"/>
</dbReference>
<name>A0A094S7H0_9ZZZZ</name>
<keyword evidence="3 5" id="KW-1133">Transmembrane helix</keyword>
<dbReference type="PIRSF" id="PIRSF006060">
    <property type="entry name" value="AA_transporter"/>
    <property type="match status" value="1"/>
</dbReference>
<protein>
    <submittedName>
        <fullName evidence="7">Amino acid ABC transporter permease</fullName>
    </submittedName>
</protein>
<feature type="transmembrane region" description="Helical" evidence="5">
    <location>
        <begin position="450"/>
        <end position="468"/>
    </location>
</feature>
<dbReference type="InterPro" id="IPR004841">
    <property type="entry name" value="AA-permease/SLC12A_dom"/>
</dbReference>
<evidence type="ECO:0000256" key="5">
    <source>
        <dbReference type="SAM" id="Phobius"/>
    </source>
</evidence>
<dbReference type="Gene3D" id="1.20.1740.10">
    <property type="entry name" value="Amino acid/polyamine transporter I"/>
    <property type="match status" value="1"/>
</dbReference>
<feature type="domain" description="Amino acid permease/ SLC12A" evidence="6">
    <location>
        <begin position="44"/>
        <end position="456"/>
    </location>
</feature>
<dbReference type="EMBL" id="JNSL01000169">
    <property type="protein sequence ID" value="KGA13868.1"/>
    <property type="molecule type" value="Genomic_DNA"/>
</dbReference>
<keyword evidence="4 5" id="KW-0472">Membrane</keyword>
<feature type="transmembrane region" description="Helical" evidence="5">
    <location>
        <begin position="302"/>
        <end position="325"/>
    </location>
</feature>
<feature type="transmembrane region" description="Helical" evidence="5">
    <location>
        <begin position="31"/>
        <end position="51"/>
    </location>
</feature>
<keyword evidence="2 5" id="KW-0812">Transmembrane</keyword>
<evidence type="ECO:0000313" key="7">
    <source>
        <dbReference type="EMBL" id="KGA13868.1"/>
    </source>
</evidence>
<evidence type="ECO:0000259" key="6">
    <source>
        <dbReference type="Pfam" id="PF00324"/>
    </source>
</evidence>
<dbReference type="Pfam" id="PF00324">
    <property type="entry name" value="AA_permease"/>
    <property type="match status" value="1"/>
</dbReference>
<accession>A0A094S7H0</accession>
<dbReference type="PANTHER" id="PTHR42770:SF7">
    <property type="entry name" value="MEMBRANE PROTEIN"/>
    <property type="match status" value="1"/>
</dbReference>
<reference evidence="7" key="1">
    <citation type="submission" date="2014-06" db="EMBL/GenBank/DDBJ databases">
        <title>Key roles for freshwater Actinobacteria revealed by deep metagenomic sequencing.</title>
        <authorList>
            <person name="Ghai R."/>
            <person name="Mizuno C.M."/>
            <person name="Picazo A."/>
            <person name="Camacho A."/>
            <person name="Rodriguez-Valera F."/>
        </authorList>
    </citation>
    <scope>NUCLEOTIDE SEQUENCE</scope>
</reference>
<comment type="subcellular location">
    <subcellularLocation>
        <location evidence="1">Membrane</location>
        <topology evidence="1">Multi-pass membrane protein</topology>
    </subcellularLocation>
</comment>
<evidence type="ECO:0000256" key="1">
    <source>
        <dbReference type="ARBA" id="ARBA00004141"/>
    </source>
</evidence>
<feature type="transmembrane region" description="Helical" evidence="5">
    <location>
        <begin position="57"/>
        <end position="77"/>
    </location>
</feature>
<evidence type="ECO:0000256" key="3">
    <source>
        <dbReference type="ARBA" id="ARBA00022989"/>
    </source>
</evidence>
<dbReference type="GO" id="GO:0055085">
    <property type="term" value="P:transmembrane transport"/>
    <property type="evidence" value="ECO:0007669"/>
    <property type="project" value="InterPro"/>
</dbReference>
<feature type="transmembrane region" description="Helical" evidence="5">
    <location>
        <begin position="212"/>
        <end position="232"/>
    </location>
</feature>
<sequence length="487" mass="51730">MAQESVQGTSYKKVAVDYFEKRGLQRHAGSWGLWGLGVAAVISGHFSGWNLGIAQAGWGGMLIATIIIGAMFLFMVLSISEMAAALPHTGGAYSFARTAMGPWGGYVTGFAETIEYVVTTAVVGVFTGLYADAIFNDLFGISLPLWAWVGIFYLVFLAINGAGVSSSFTFAFWMAIISLAVIGFFVIVALIGGNFSLSNLFDIAPEAGGSTFLPFGLASIALAFPFAIWFFLGIEELPLAAEETHAPQAAIPVGAFRGMMTLIASALIIFVLNPGVLGASAISKSGEPLLDGLRQVFPNQAVAPLLSLFALAGLMASFQGIMFAAGRNVYSLSRAGYYPNWLSVTTAGRKTPLVALVAGSVVGYALVVFLPILTGRDGVVLAGSLLSMAVFGAVISYALQMVSYLLLKTNLPNIKRPYLSPVGSWGAALAMIIWIVVLIILFLSPDYSEPVIWLAGAFLIGILYFGLYTRNRLVLSPEEEFANSHKK</sequence>
<feature type="transmembrane region" description="Helical" evidence="5">
    <location>
        <begin position="353"/>
        <end position="373"/>
    </location>
</feature>
<dbReference type="InterPro" id="IPR050367">
    <property type="entry name" value="APC_superfamily"/>
</dbReference>
<feature type="transmembrane region" description="Helical" evidence="5">
    <location>
        <begin position="171"/>
        <end position="192"/>
    </location>
</feature>
<comment type="caution">
    <text evidence="7">The sequence shown here is derived from an EMBL/GenBank/DDBJ whole genome shotgun (WGS) entry which is preliminary data.</text>
</comment>
<evidence type="ECO:0000256" key="4">
    <source>
        <dbReference type="ARBA" id="ARBA00023136"/>
    </source>
</evidence>
<gene>
    <name evidence="7" type="ORF">GM51_18685</name>
</gene>
<evidence type="ECO:0000256" key="2">
    <source>
        <dbReference type="ARBA" id="ARBA00022692"/>
    </source>
</evidence>
<proteinExistence type="predicted"/>
<organism evidence="7">
    <name type="scientific">freshwater metagenome</name>
    <dbReference type="NCBI Taxonomy" id="449393"/>
    <lineage>
        <taxon>unclassified sequences</taxon>
        <taxon>metagenomes</taxon>
        <taxon>ecological metagenomes</taxon>
    </lineage>
</organism>
<dbReference type="GO" id="GO:0016020">
    <property type="term" value="C:membrane"/>
    <property type="evidence" value="ECO:0007669"/>
    <property type="project" value="UniProtKB-SubCell"/>
</dbReference>
<feature type="transmembrane region" description="Helical" evidence="5">
    <location>
        <begin position="419"/>
        <end position="444"/>
    </location>
</feature>
<dbReference type="AlphaFoldDB" id="A0A094S7H0"/>